<sequence>MPFECKAVTYTTNASPLTLKTVSLPVEQKDGQFVVGENDILVKVHYAALNPVDSILKNSVYGWLSKSEKGFGKDFSGDVAAIGAKAAAQTSLSVGDRVTGLNHSIFKNGTLSEYMLVNAFDKSGRATTKIPDEMPYDKAAAFPLVLGTAHQMFEVALKGNSYKKVLILGGGTSVGRFAIQLAKNVYGSEEIVVTCSERSAETLKGFGATSYIDYTKQKSLLQPVLEHVKTSGPFDLILDTCGNSDLFGHMTSILRNRSEGGSYITISGDSKYDYSKMTVSAYFMNGLHMVVRSLRSALGFLPYLYKLTMLDLDHDRTELLIRYIMDGKVSICIDSEYPLEDFQEAVDRQLSNKAQGKVLVKISD</sequence>
<name>A0AA91T1V4_CLALS</name>
<evidence type="ECO:0000313" key="5">
    <source>
        <dbReference type="EMBL" id="OVF08703.1"/>
    </source>
</evidence>
<dbReference type="SUPFAM" id="SSF50129">
    <property type="entry name" value="GroES-like"/>
    <property type="match status" value="1"/>
</dbReference>
<dbReference type="InterPro" id="IPR011032">
    <property type="entry name" value="GroES-like_sf"/>
</dbReference>
<dbReference type="Gene3D" id="3.90.180.10">
    <property type="entry name" value="Medium-chain alcohol dehydrogenases, catalytic domain"/>
    <property type="match status" value="1"/>
</dbReference>
<dbReference type="GO" id="GO:0005811">
    <property type="term" value="C:lipid droplet"/>
    <property type="evidence" value="ECO:0007669"/>
    <property type="project" value="UniProtKB-SubCell"/>
</dbReference>
<evidence type="ECO:0000256" key="2">
    <source>
        <dbReference type="ARBA" id="ARBA00022677"/>
    </source>
</evidence>
<feature type="domain" description="Enoyl reductase (ER)" evidence="4">
    <location>
        <begin position="17"/>
        <end position="360"/>
    </location>
</feature>
<dbReference type="Proteomes" id="UP000195602">
    <property type="component" value="Unassembled WGS sequence"/>
</dbReference>
<comment type="subcellular location">
    <subcellularLocation>
        <location evidence="1">Lipid droplet</location>
    </subcellularLocation>
</comment>
<evidence type="ECO:0000313" key="6">
    <source>
        <dbReference type="Proteomes" id="UP000195602"/>
    </source>
</evidence>
<dbReference type="PANTHER" id="PTHR11695">
    <property type="entry name" value="ALCOHOL DEHYDROGENASE RELATED"/>
    <property type="match status" value="1"/>
</dbReference>
<dbReference type="InterPro" id="IPR020843">
    <property type="entry name" value="ER"/>
</dbReference>
<dbReference type="AlphaFoldDB" id="A0AA91T1V4"/>
<dbReference type="InterPro" id="IPR013154">
    <property type="entry name" value="ADH-like_N"/>
</dbReference>
<accession>A0AA91T1V4</accession>
<dbReference type="SMART" id="SM00829">
    <property type="entry name" value="PKS_ER"/>
    <property type="match status" value="1"/>
</dbReference>
<dbReference type="GO" id="GO:0016491">
    <property type="term" value="F:oxidoreductase activity"/>
    <property type="evidence" value="ECO:0007669"/>
    <property type="project" value="InterPro"/>
</dbReference>
<organism evidence="5 6">
    <name type="scientific">Clavispora lusitaniae</name>
    <name type="common">Candida lusitaniae</name>
    <dbReference type="NCBI Taxonomy" id="36911"/>
    <lineage>
        <taxon>Eukaryota</taxon>
        <taxon>Fungi</taxon>
        <taxon>Dikarya</taxon>
        <taxon>Ascomycota</taxon>
        <taxon>Saccharomycotina</taxon>
        <taxon>Pichiomycetes</taxon>
        <taxon>Metschnikowiaceae</taxon>
        <taxon>Clavispora</taxon>
    </lineage>
</organism>
<evidence type="ECO:0000256" key="3">
    <source>
        <dbReference type="ARBA" id="ARBA00038249"/>
    </source>
</evidence>
<evidence type="ECO:0000259" key="4">
    <source>
        <dbReference type="SMART" id="SM00829"/>
    </source>
</evidence>
<dbReference type="EMBL" id="LYUB02000007">
    <property type="protein sequence ID" value="OVF08703.1"/>
    <property type="molecule type" value="Genomic_DNA"/>
</dbReference>
<dbReference type="CDD" id="cd08247">
    <property type="entry name" value="AST1_like"/>
    <property type="match status" value="1"/>
</dbReference>
<keyword evidence="2" id="KW-0551">Lipid droplet</keyword>
<dbReference type="PANTHER" id="PTHR11695:SF294">
    <property type="entry name" value="RETICULON-4-INTERACTING PROTEIN 1, MITOCHONDRIAL"/>
    <property type="match status" value="1"/>
</dbReference>
<comment type="caution">
    <text evidence="5">The sequence shown here is derived from an EMBL/GenBank/DDBJ whole genome shotgun (WGS) entry which is preliminary data.</text>
</comment>
<dbReference type="GO" id="GO:0005739">
    <property type="term" value="C:mitochondrion"/>
    <property type="evidence" value="ECO:0007669"/>
    <property type="project" value="TreeGrafter"/>
</dbReference>
<proteinExistence type="inferred from homology"/>
<dbReference type="Pfam" id="PF08240">
    <property type="entry name" value="ADH_N"/>
    <property type="match status" value="1"/>
</dbReference>
<dbReference type="InterPro" id="IPR050700">
    <property type="entry name" value="YIM1/Zinc_Alcohol_DH_Fams"/>
</dbReference>
<evidence type="ECO:0000256" key="1">
    <source>
        <dbReference type="ARBA" id="ARBA00004502"/>
    </source>
</evidence>
<comment type="similarity">
    <text evidence="3">Belongs to the YIM1 family.</text>
</comment>
<dbReference type="InterPro" id="IPR036291">
    <property type="entry name" value="NAD(P)-bd_dom_sf"/>
</dbReference>
<dbReference type="SUPFAM" id="SSF51735">
    <property type="entry name" value="NAD(P)-binding Rossmann-fold domains"/>
    <property type="match status" value="1"/>
</dbReference>
<dbReference type="KEGG" id="clus:A9F13_07g01672"/>
<protein>
    <submittedName>
        <fullName evidence="5">Alcohol dehydrogenase</fullName>
    </submittedName>
</protein>
<gene>
    <name evidence="5" type="ORF">A9F13_07g01672</name>
</gene>
<reference evidence="5 6" key="1">
    <citation type="submission" date="2017-04" db="EMBL/GenBank/DDBJ databases">
        <title>Draft genome of the yeast Clavispora lusitaniae type strain CBS 6936.</title>
        <authorList>
            <person name="Durrens P."/>
            <person name="Klopp C."/>
            <person name="Biteau N."/>
            <person name="Fitton-Ouhabi V."/>
            <person name="Dementhon K."/>
            <person name="Accoceberry I."/>
            <person name="Sherman D.J."/>
            <person name="Noel T."/>
        </authorList>
    </citation>
    <scope>NUCLEOTIDE SEQUENCE [LARGE SCALE GENOMIC DNA]</scope>
    <source>
        <strain evidence="5 6">CBS 6936</strain>
    </source>
</reference>
<dbReference type="Pfam" id="PF13602">
    <property type="entry name" value="ADH_zinc_N_2"/>
    <property type="match status" value="1"/>
</dbReference>
<dbReference type="Gene3D" id="3.40.50.720">
    <property type="entry name" value="NAD(P)-binding Rossmann-like Domain"/>
    <property type="match status" value="1"/>
</dbReference>